<organism evidence="5 6">
    <name type="scientific">Gordonia phage Bowser</name>
    <dbReference type="NCBI Taxonomy" id="1838063"/>
    <lineage>
        <taxon>Viruses</taxon>
        <taxon>Duplodnaviria</taxon>
        <taxon>Heunggongvirae</taxon>
        <taxon>Uroviricota</taxon>
        <taxon>Caudoviricetes</taxon>
        <taxon>Bowservirus</taxon>
        <taxon>Bowservirus bowser</taxon>
    </lineage>
</organism>
<feature type="region of interest" description="Disordered" evidence="4">
    <location>
        <begin position="234"/>
        <end position="259"/>
    </location>
</feature>
<keyword evidence="6" id="KW-1185">Reference proteome</keyword>
<dbReference type="NCBIfam" id="NF045542">
    <property type="entry name" value="Clp_rel_HeadMat"/>
    <property type="match status" value="1"/>
</dbReference>
<keyword evidence="3" id="KW-0378">Hydrolase</keyword>
<proteinExistence type="inferred from homology"/>
<dbReference type="GeneID" id="28800776"/>
<dbReference type="PANTHER" id="PTHR10381:SF70">
    <property type="entry name" value="ATP-DEPENDENT CLP PROTEASE PROTEOLYTIC SUBUNIT"/>
    <property type="match status" value="1"/>
</dbReference>
<keyword evidence="2" id="KW-0963">Cytoplasm</keyword>
<dbReference type="Pfam" id="PF00574">
    <property type="entry name" value="CLP_protease"/>
    <property type="match status" value="1"/>
</dbReference>
<gene>
    <name evidence="5" type="primary">4</name>
    <name evidence="5" type="ORF">BOWSER_4</name>
</gene>
<reference evidence="5 6" key="1">
    <citation type="submission" date="2016-03" db="EMBL/GenBank/DDBJ databases">
        <authorList>
            <person name="Montgomery M.T."/>
            <person name="Guerrero C.A."/>
            <person name="Mavrich T.N."/>
            <person name="Pope W.H."/>
            <person name="Garlena R.A."/>
            <person name="Russell D.A."/>
            <person name="Jacobs-Sera D."/>
            <person name="Hendrix R.W."/>
            <person name="Hatfull G.F."/>
        </authorList>
    </citation>
    <scope>NUCLEOTIDE SEQUENCE [LARGE SCALE GENOMIC DNA]</scope>
</reference>
<evidence type="ECO:0000256" key="1">
    <source>
        <dbReference type="ARBA" id="ARBA00007039"/>
    </source>
</evidence>
<feature type="region of interest" description="Disordered" evidence="4">
    <location>
        <begin position="391"/>
        <end position="414"/>
    </location>
</feature>
<accession>A0A160DCN9</accession>
<dbReference type="KEGG" id="vg:28800776"/>
<evidence type="ECO:0000256" key="3">
    <source>
        <dbReference type="ARBA" id="ARBA00022801"/>
    </source>
</evidence>
<evidence type="ECO:0000313" key="6">
    <source>
        <dbReference type="Proteomes" id="UP000203985"/>
    </source>
</evidence>
<comment type="similarity">
    <text evidence="1">Belongs to the peptidase S14 family.</text>
</comment>
<evidence type="ECO:0000313" key="5">
    <source>
        <dbReference type="EMBL" id="ANA85399.1"/>
    </source>
</evidence>
<evidence type="ECO:0000256" key="2">
    <source>
        <dbReference type="ARBA" id="ARBA00022490"/>
    </source>
</evidence>
<dbReference type="CDD" id="cd07016">
    <property type="entry name" value="S14_ClpP_1"/>
    <property type="match status" value="1"/>
</dbReference>
<dbReference type="GO" id="GO:0006515">
    <property type="term" value="P:protein quality control for misfolded or incompletely synthesized proteins"/>
    <property type="evidence" value="ECO:0007669"/>
    <property type="project" value="TreeGrafter"/>
</dbReference>
<feature type="region of interest" description="Disordered" evidence="4">
    <location>
        <begin position="293"/>
        <end position="312"/>
    </location>
</feature>
<dbReference type="Proteomes" id="UP000203985">
    <property type="component" value="Segment"/>
</dbReference>
<dbReference type="GO" id="GO:0051117">
    <property type="term" value="F:ATPase binding"/>
    <property type="evidence" value="ECO:0007669"/>
    <property type="project" value="TreeGrafter"/>
</dbReference>
<dbReference type="EMBL" id="KU998235">
    <property type="protein sequence ID" value="ANA85399.1"/>
    <property type="molecule type" value="Genomic_DNA"/>
</dbReference>
<dbReference type="Pfam" id="PF10123">
    <property type="entry name" value="Mu-like_Pro"/>
    <property type="match status" value="1"/>
</dbReference>
<dbReference type="InterPro" id="IPR029045">
    <property type="entry name" value="ClpP/crotonase-like_dom_sf"/>
</dbReference>
<dbReference type="GO" id="GO:0004252">
    <property type="term" value="F:serine-type endopeptidase activity"/>
    <property type="evidence" value="ECO:0007669"/>
    <property type="project" value="InterPro"/>
</dbReference>
<dbReference type="GO" id="GO:0009368">
    <property type="term" value="C:endopeptidase Clp complex"/>
    <property type="evidence" value="ECO:0007669"/>
    <property type="project" value="TreeGrafter"/>
</dbReference>
<dbReference type="SUPFAM" id="SSF52096">
    <property type="entry name" value="ClpP/crotonase"/>
    <property type="match status" value="1"/>
</dbReference>
<keyword evidence="5" id="KW-0645">Protease</keyword>
<dbReference type="OrthoDB" id="5065at10239"/>
<evidence type="ECO:0000256" key="4">
    <source>
        <dbReference type="SAM" id="MobiDB-lite"/>
    </source>
</evidence>
<dbReference type="PRINTS" id="PR00127">
    <property type="entry name" value="CLPPROTEASEP"/>
</dbReference>
<name>A0A160DCN9_9CAUD</name>
<dbReference type="InterPro" id="IPR023562">
    <property type="entry name" value="ClpP/TepA"/>
</dbReference>
<dbReference type="GO" id="GO:0004176">
    <property type="term" value="F:ATP-dependent peptidase activity"/>
    <property type="evidence" value="ECO:0007669"/>
    <property type="project" value="InterPro"/>
</dbReference>
<protein>
    <submittedName>
        <fullName evidence="5">Capsid maturation protease</fullName>
    </submittedName>
</protein>
<sequence length="414" mass="43939">MNLPAPARRVRALATTPDRRNWFEFRNADTADTGPVEILIYDFIDPDAAWFGGVSARDFVTTLAQVDDNREINVRINSPGGDVYDGIAILNALRNRKSTVTTYVDGIAASIASIIAMAGTEVVMMPNAEMMIHDPWMVAIGNAKDLQEAVDNLIRVSDNLASVYADRTGGSAEEWRAAMAAETWYSAEEAVTAGLADRIETTPNSGGKSEKTKTTDRFDLSIFAYAGRSAAPAPLATARQSTSAAEAEATREREEASMATLKEGLAERLGTAADADDETMLSALDEALAERANDTDAGAGGQEQAPAAQLPDGVVTIDAATLSELQASARRGDQARAEQERNGRIAAVNAAVSAGRISPAQRDSWLDRLDKDPSEESVLNSLAPVYPVSELGHGVGSESAGDPDPYEAIYGKDA</sequence>
<dbReference type="Gene3D" id="3.90.226.10">
    <property type="entry name" value="2-enoyl-CoA Hydratase, Chain A, domain 1"/>
    <property type="match status" value="1"/>
</dbReference>
<dbReference type="RefSeq" id="YP_009275571.1">
    <property type="nucleotide sequence ID" value="NC_030930.1"/>
</dbReference>
<dbReference type="InterPro" id="IPR012106">
    <property type="entry name" value="Phage_Mu_Gp1"/>
</dbReference>
<feature type="compositionally biased region" description="Low complexity" evidence="4">
    <location>
        <begin position="236"/>
        <end position="247"/>
    </location>
</feature>
<dbReference type="InterPro" id="IPR001907">
    <property type="entry name" value="ClpP"/>
</dbReference>
<dbReference type="PANTHER" id="PTHR10381">
    <property type="entry name" value="ATP-DEPENDENT CLP PROTEASE PROTEOLYTIC SUBUNIT"/>
    <property type="match status" value="1"/>
</dbReference>